<sequence>MKDTGVSLQLAYQSTKKQKEILENVLVRVDRFIFPVDFIVREMEKNTRVPLILGRSFLVIGRAIINVHQGQLILRVDEKRVIFDMQKIIKYPEDESSSSSCFQIDLLHDLTDEYKYDHLITDSLERCLENPGTISDDDTTIRKEAEMLGKNSENEETKCLKELQAMVFTIFLTDILGIIIYQLLRKIKRKLHSHAPKHCMSAIFSNMIEQFLEIFMDDFTLFGHNIYAKGIEVDKAKIDLIAGLTPPITVKGIRSFLGNSSFYRRKAFEILKEHLTNVPIVVSPDWSEPFEIMCDASDIAVGAILGQKRDKIFRPIYYASRTLNEAQKNYATTEKELLAVVFVFVKFHSYLIGTNVTVFTGTKVTVFTDHTILKYLLAKKDARPSLLRWILLLQDFDLEIKDRRGLENQVANHLSCLENPPTETTNIKEEFSDEHIYTITTIENHPPWFADIANYLVGGRCVPEIEMNNILSHCHDGAVGKYYRGRRTAAKCLKLVFSGPLYLEIQEVMLPLATNAR</sequence>
<keyword evidence="1" id="KW-1185">Reference proteome</keyword>
<reference evidence="2" key="2">
    <citation type="submission" date="2025-08" db="UniProtKB">
        <authorList>
            <consortium name="RefSeq"/>
        </authorList>
    </citation>
    <scope>IDENTIFICATION</scope>
    <source>
        <tissue evidence="2">Leaf</tissue>
    </source>
</reference>
<organism evidence="1 2">
    <name type="scientific">Nicotiana tabacum</name>
    <name type="common">Common tobacco</name>
    <dbReference type="NCBI Taxonomy" id="4097"/>
    <lineage>
        <taxon>Eukaryota</taxon>
        <taxon>Viridiplantae</taxon>
        <taxon>Streptophyta</taxon>
        <taxon>Embryophyta</taxon>
        <taxon>Tracheophyta</taxon>
        <taxon>Spermatophyta</taxon>
        <taxon>Magnoliopsida</taxon>
        <taxon>eudicotyledons</taxon>
        <taxon>Gunneridae</taxon>
        <taxon>Pentapetalae</taxon>
        <taxon>asterids</taxon>
        <taxon>lamiids</taxon>
        <taxon>Solanales</taxon>
        <taxon>Solanaceae</taxon>
        <taxon>Nicotianoideae</taxon>
        <taxon>Nicotianeae</taxon>
        <taxon>Nicotiana</taxon>
    </lineage>
</organism>
<gene>
    <name evidence="2" type="primary">LOC142167806</name>
</gene>
<reference evidence="1" key="1">
    <citation type="journal article" date="2014" name="Nat. Commun.">
        <title>The tobacco genome sequence and its comparison with those of tomato and potato.</title>
        <authorList>
            <person name="Sierro N."/>
            <person name="Battey J.N."/>
            <person name="Ouadi S."/>
            <person name="Bakaher N."/>
            <person name="Bovet L."/>
            <person name="Willig A."/>
            <person name="Goepfert S."/>
            <person name="Peitsch M.C."/>
            <person name="Ivanov N.V."/>
        </authorList>
    </citation>
    <scope>NUCLEOTIDE SEQUENCE [LARGE SCALE GENOMIC DNA]</scope>
</reference>
<proteinExistence type="predicted"/>
<dbReference type="RefSeq" id="XP_075083887.1">
    <property type="nucleotide sequence ID" value="XM_075227786.1"/>
</dbReference>
<evidence type="ECO:0000313" key="1">
    <source>
        <dbReference type="Proteomes" id="UP000790787"/>
    </source>
</evidence>
<protein>
    <submittedName>
        <fullName evidence="2">Uncharacterized protein LOC142167806</fullName>
    </submittedName>
</protein>
<evidence type="ECO:0000313" key="2">
    <source>
        <dbReference type="RefSeq" id="XP_075083887.1"/>
    </source>
</evidence>
<accession>A0AC58SFX7</accession>
<dbReference type="Proteomes" id="UP000790787">
    <property type="component" value="Chromosome 2"/>
</dbReference>
<name>A0AC58SFX7_TOBAC</name>